<keyword evidence="4" id="KW-0418">Kinase</keyword>
<dbReference type="InterPro" id="IPR050640">
    <property type="entry name" value="Bact_2-comp_sensor_kinase"/>
</dbReference>
<dbReference type="EMBL" id="CP032382">
    <property type="protein sequence ID" value="AYB35042.1"/>
    <property type="molecule type" value="Genomic_DNA"/>
</dbReference>
<sequence length="395" mass="46590">MTNYPSKFDWFFKYKLYHIPFWFAYHYCWWTVTIGSAWNAASNILSFSPYTVKYCFYVVFQAIGVYFNLYFLIPRFLEKGRYAQYIALLMVTIVCTAAFVALGYPVSAWLSERTFEELYQISHERYFYFFQINTLPSTMASMTLAMSIKLTKNWIQSKRREQDLEKAKSDLEKEKLETELKFLKSQFNPHFLFNTINSIFVLINKNPQMASDSLAKFSDILRYQLYECNEQQIRLDQELNYLENFIELQKLRQDHSHVKVDIQMDIPHTGKLVIAPFILMPFVENAFKHVSRHRNGSNWIRMNLRLDHEVLTLEVSNSASPLQSSSTEFIRHRGIGLKNVQRRLDLLYPEKHALAKEHGDDQFRIALTLSLHERAMTEPAALTEQNTNIDSLIHS</sequence>
<protein>
    <submittedName>
        <fullName evidence="4">Sensor histidine kinase</fullName>
    </submittedName>
</protein>
<dbReference type="Gene3D" id="3.30.565.10">
    <property type="entry name" value="Histidine kinase-like ATPase, C-terminal domain"/>
    <property type="match status" value="1"/>
</dbReference>
<dbReference type="Pfam" id="PF06580">
    <property type="entry name" value="His_kinase"/>
    <property type="match status" value="1"/>
</dbReference>
<dbReference type="Proteomes" id="UP000266183">
    <property type="component" value="Chromosome"/>
</dbReference>
<evidence type="ECO:0000256" key="1">
    <source>
        <dbReference type="SAM" id="Coils"/>
    </source>
</evidence>
<dbReference type="InterPro" id="IPR036890">
    <property type="entry name" value="HATPase_C_sf"/>
</dbReference>
<reference evidence="5" key="1">
    <citation type="submission" date="2018-09" db="EMBL/GenBank/DDBJ databases">
        <title>Chryseolinea sp. KIS68-18 isolated from soil.</title>
        <authorList>
            <person name="Weon H.-Y."/>
            <person name="Kwon S.-W."/>
            <person name="Lee S.A."/>
        </authorList>
    </citation>
    <scope>NUCLEOTIDE SEQUENCE [LARGE SCALE GENOMIC DNA]</scope>
    <source>
        <strain evidence="5">KIS68-18</strain>
    </source>
</reference>
<dbReference type="RefSeq" id="WP_119758293.1">
    <property type="nucleotide sequence ID" value="NZ_CP032382.1"/>
</dbReference>
<keyword evidence="2" id="KW-0472">Membrane</keyword>
<keyword evidence="1" id="KW-0175">Coiled coil</keyword>
<feature type="transmembrane region" description="Helical" evidence="2">
    <location>
        <begin position="85"/>
        <end position="106"/>
    </location>
</feature>
<gene>
    <name evidence="4" type="ORF">D4L85_32650</name>
</gene>
<dbReference type="SUPFAM" id="SSF55874">
    <property type="entry name" value="ATPase domain of HSP90 chaperone/DNA topoisomerase II/histidine kinase"/>
    <property type="match status" value="1"/>
</dbReference>
<feature type="transmembrane region" description="Helical" evidence="2">
    <location>
        <begin position="21"/>
        <end position="42"/>
    </location>
</feature>
<dbReference type="InterPro" id="IPR010559">
    <property type="entry name" value="Sig_transdc_His_kin_internal"/>
</dbReference>
<accession>A0A385SW36</accession>
<evidence type="ECO:0000259" key="3">
    <source>
        <dbReference type="Pfam" id="PF06580"/>
    </source>
</evidence>
<feature type="coiled-coil region" evidence="1">
    <location>
        <begin position="157"/>
        <end position="186"/>
    </location>
</feature>
<dbReference type="PANTHER" id="PTHR34220:SF7">
    <property type="entry name" value="SENSOR HISTIDINE KINASE YPDA"/>
    <property type="match status" value="1"/>
</dbReference>
<dbReference type="GO" id="GO:0000155">
    <property type="term" value="F:phosphorelay sensor kinase activity"/>
    <property type="evidence" value="ECO:0007669"/>
    <property type="project" value="InterPro"/>
</dbReference>
<keyword evidence="2" id="KW-1133">Transmembrane helix</keyword>
<evidence type="ECO:0000256" key="2">
    <source>
        <dbReference type="SAM" id="Phobius"/>
    </source>
</evidence>
<dbReference type="OrthoDB" id="9792992at2"/>
<dbReference type="PANTHER" id="PTHR34220">
    <property type="entry name" value="SENSOR HISTIDINE KINASE YPDA"/>
    <property type="match status" value="1"/>
</dbReference>
<name>A0A385SW36_9BACT</name>
<keyword evidence="2" id="KW-0812">Transmembrane</keyword>
<organism evidence="4 5">
    <name type="scientific">Chryseolinea soli</name>
    <dbReference type="NCBI Taxonomy" id="2321403"/>
    <lineage>
        <taxon>Bacteria</taxon>
        <taxon>Pseudomonadati</taxon>
        <taxon>Bacteroidota</taxon>
        <taxon>Cytophagia</taxon>
        <taxon>Cytophagales</taxon>
        <taxon>Fulvivirgaceae</taxon>
        <taxon>Chryseolinea</taxon>
    </lineage>
</organism>
<dbReference type="KEGG" id="chk:D4L85_32650"/>
<evidence type="ECO:0000313" key="4">
    <source>
        <dbReference type="EMBL" id="AYB35042.1"/>
    </source>
</evidence>
<feature type="domain" description="Signal transduction histidine kinase internal region" evidence="3">
    <location>
        <begin position="178"/>
        <end position="254"/>
    </location>
</feature>
<keyword evidence="4" id="KW-0808">Transferase</keyword>
<evidence type="ECO:0000313" key="5">
    <source>
        <dbReference type="Proteomes" id="UP000266183"/>
    </source>
</evidence>
<dbReference type="GO" id="GO:0016020">
    <property type="term" value="C:membrane"/>
    <property type="evidence" value="ECO:0007669"/>
    <property type="project" value="InterPro"/>
</dbReference>
<proteinExistence type="predicted"/>
<dbReference type="AlphaFoldDB" id="A0A385SW36"/>
<feature type="transmembrane region" description="Helical" evidence="2">
    <location>
        <begin position="54"/>
        <end position="73"/>
    </location>
</feature>
<keyword evidence="5" id="KW-1185">Reference proteome</keyword>